<evidence type="ECO:0000256" key="4">
    <source>
        <dbReference type="SAM" id="SignalP"/>
    </source>
</evidence>
<dbReference type="AlphaFoldDB" id="A0AA38RQN8"/>
<dbReference type="PANTHER" id="PTHR48081:SF25">
    <property type="entry name" value="PUTATIVE (AFU_ORTHOLOGUE AFUA_3G11560)-RELATED"/>
    <property type="match status" value="1"/>
</dbReference>
<dbReference type="EMBL" id="JANBVN010000164">
    <property type="protein sequence ID" value="KAJ9137182.1"/>
    <property type="molecule type" value="Genomic_DNA"/>
</dbReference>
<evidence type="ECO:0000256" key="2">
    <source>
        <dbReference type="ARBA" id="ARBA00022801"/>
    </source>
</evidence>
<organism evidence="6 7">
    <name type="scientific">Coniochaeta hoffmannii</name>
    <dbReference type="NCBI Taxonomy" id="91930"/>
    <lineage>
        <taxon>Eukaryota</taxon>
        <taxon>Fungi</taxon>
        <taxon>Dikarya</taxon>
        <taxon>Ascomycota</taxon>
        <taxon>Pezizomycotina</taxon>
        <taxon>Sordariomycetes</taxon>
        <taxon>Sordariomycetidae</taxon>
        <taxon>Coniochaetales</taxon>
        <taxon>Coniochaetaceae</taxon>
        <taxon>Coniochaeta</taxon>
    </lineage>
</organism>
<evidence type="ECO:0000256" key="3">
    <source>
        <dbReference type="PROSITE-ProRule" id="PRU10038"/>
    </source>
</evidence>
<dbReference type="Proteomes" id="UP001174691">
    <property type="component" value="Unassembled WGS sequence"/>
</dbReference>
<dbReference type="Gene3D" id="3.40.50.1820">
    <property type="entry name" value="alpha/beta hydrolase"/>
    <property type="match status" value="1"/>
</dbReference>
<dbReference type="Pfam" id="PF07859">
    <property type="entry name" value="Abhydrolase_3"/>
    <property type="match status" value="1"/>
</dbReference>
<evidence type="ECO:0000313" key="7">
    <source>
        <dbReference type="Proteomes" id="UP001174691"/>
    </source>
</evidence>
<dbReference type="PROSITE" id="PS01174">
    <property type="entry name" value="LIPASE_GDXG_SER"/>
    <property type="match status" value="1"/>
</dbReference>
<dbReference type="GO" id="GO:0016787">
    <property type="term" value="F:hydrolase activity"/>
    <property type="evidence" value="ECO:0007669"/>
    <property type="project" value="UniProtKB-KW"/>
</dbReference>
<protein>
    <submittedName>
        <fullName evidence="6">Lipase/esterase</fullName>
    </submittedName>
</protein>
<keyword evidence="4" id="KW-0732">Signal</keyword>
<dbReference type="SUPFAM" id="SSF53474">
    <property type="entry name" value="alpha/beta-Hydrolases"/>
    <property type="match status" value="1"/>
</dbReference>
<evidence type="ECO:0000256" key="1">
    <source>
        <dbReference type="ARBA" id="ARBA00010515"/>
    </source>
</evidence>
<keyword evidence="2" id="KW-0378">Hydrolase</keyword>
<feature type="active site" evidence="3">
    <location>
        <position position="237"/>
    </location>
</feature>
<dbReference type="PROSITE" id="PS01173">
    <property type="entry name" value="LIPASE_GDXG_HIS"/>
    <property type="match status" value="1"/>
</dbReference>
<proteinExistence type="inferred from homology"/>
<name>A0AA38RQN8_9PEZI</name>
<dbReference type="InterPro" id="IPR029058">
    <property type="entry name" value="AB_hydrolase_fold"/>
</dbReference>
<dbReference type="InterPro" id="IPR013094">
    <property type="entry name" value="AB_hydrolase_3"/>
</dbReference>
<dbReference type="PANTHER" id="PTHR48081">
    <property type="entry name" value="AB HYDROLASE SUPERFAMILY PROTEIN C4A8.06C"/>
    <property type="match status" value="1"/>
</dbReference>
<comment type="similarity">
    <text evidence="1">Belongs to the 'GDXG' lipolytic enzyme family.</text>
</comment>
<feature type="chain" id="PRO_5041236113" evidence="4">
    <location>
        <begin position="17"/>
        <end position="492"/>
    </location>
</feature>
<feature type="signal peptide" evidence="4">
    <location>
        <begin position="1"/>
        <end position="16"/>
    </location>
</feature>
<evidence type="ECO:0000313" key="6">
    <source>
        <dbReference type="EMBL" id="KAJ9137182.1"/>
    </source>
</evidence>
<sequence length="492" mass="53372">MGVILQLLPKIPLVARVALLHILHVSPQSKYMDLTTDVSVAVLRSFLSPSKQLTVTQTQKLVNKDPGVKGRIWVSNYTAPSPGRSVRDAVMRAITGLQEGSPLDSALLDSLSDAGPVEAEWTGYRAGAAEDSPLPPLSEQERYDEMMKEVKTPTTILYLHGGAYYLLDPCTHRPTTKTLAKLTGGRSYSVRYRLAPQHPFPAALVDALTSYLTLLHPPPGAFHAPVSSNHIVFSGDSAGGNLCLALLQTILELNRQAAANPHSTISWHGTEIPLPLPLPAGVAVSSPWLDMTHSSPSCTANAAFDYLPAFDPARPRSDPPPCPAWPASPPRKLLYVADELATHPLATLLVARSWAGAPPVYICTGWELLADEDKFLAAKLYADGVRVVFEEYEGMPHCFAQIFTRLEGSRRCMRGWSDFIKEVTGEYQGGEEGGEGKGREGSRFVTVRARTLEEVPIDVGRLAPYAEGEMRGRVLRRGGVRVGGLDDTAAKL</sequence>
<gene>
    <name evidence="6" type="ORF">NKR19_g8311</name>
</gene>
<comment type="caution">
    <text evidence="6">The sequence shown here is derived from an EMBL/GenBank/DDBJ whole genome shotgun (WGS) entry which is preliminary data.</text>
</comment>
<keyword evidence="7" id="KW-1185">Reference proteome</keyword>
<evidence type="ECO:0000259" key="5">
    <source>
        <dbReference type="Pfam" id="PF07859"/>
    </source>
</evidence>
<dbReference type="InterPro" id="IPR033140">
    <property type="entry name" value="Lipase_GDXG_put_SER_AS"/>
</dbReference>
<dbReference type="InterPro" id="IPR002168">
    <property type="entry name" value="Lipase_GDXG_HIS_AS"/>
</dbReference>
<feature type="domain" description="Alpha/beta hydrolase fold-3" evidence="5">
    <location>
        <begin position="156"/>
        <end position="400"/>
    </location>
</feature>
<accession>A0AA38RQN8</accession>
<reference evidence="6" key="1">
    <citation type="submission" date="2022-07" db="EMBL/GenBank/DDBJ databases">
        <title>Fungi with potential for degradation of polypropylene.</title>
        <authorList>
            <person name="Gostincar C."/>
        </authorList>
    </citation>
    <scope>NUCLEOTIDE SEQUENCE</scope>
    <source>
        <strain evidence="6">EXF-13287</strain>
    </source>
</reference>
<dbReference type="InterPro" id="IPR050300">
    <property type="entry name" value="GDXG_lipolytic_enzyme"/>
</dbReference>